<accession>A0ABS2P3Z3</accession>
<feature type="domain" description="B12-binding" evidence="5">
    <location>
        <begin position="181"/>
        <end position="307"/>
    </location>
</feature>
<evidence type="ECO:0000259" key="5">
    <source>
        <dbReference type="PROSITE" id="PS51332"/>
    </source>
</evidence>
<evidence type="ECO:0000259" key="4">
    <source>
        <dbReference type="PROSITE" id="PS50937"/>
    </source>
</evidence>
<dbReference type="PROSITE" id="PS51332">
    <property type="entry name" value="B12_BINDING"/>
    <property type="match status" value="1"/>
</dbReference>
<dbReference type="EMBL" id="JAFBED010000006">
    <property type="protein sequence ID" value="MBM7621328.1"/>
    <property type="molecule type" value="Genomic_DNA"/>
</dbReference>
<dbReference type="InterPro" id="IPR036724">
    <property type="entry name" value="Cobalamin-bd_sf"/>
</dbReference>
<dbReference type="Pfam" id="PF13411">
    <property type="entry name" value="MerR_1"/>
    <property type="match status" value="1"/>
</dbReference>
<dbReference type="SMART" id="SM00422">
    <property type="entry name" value="HTH_MERR"/>
    <property type="match status" value="1"/>
</dbReference>
<dbReference type="SUPFAM" id="SSF46955">
    <property type="entry name" value="Putative DNA-binding domain"/>
    <property type="match status" value="1"/>
</dbReference>
<feature type="domain" description="HTH merR-type" evidence="4">
    <location>
        <begin position="7"/>
        <end position="76"/>
    </location>
</feature>
<comment type="caution">
    <text evidence="6">The sequence shown here is derived from an EMBL/GenBank/DDBJ whole genome shotgun (WGS) entry which is preliminary data.</text>
</comment>
<keyword evidence="3" id="KW-0804">Transcription</keyword>
<dbReference type="PROSITE" id="PS50937">
    <property type="entry name" value="HTH_MERR_2"/>
    <property type="match status" value="1"/>
</dbReference>
<evidence type="ECO:0000313" key="6">
    <source>
        <dbReference type="EMBL" id="MBM7621328.1"/>
    </source>
</evidence>
<dbReference type="Gene3D" id="3.40.50.280">
    <property type="entry name" value="Cobalamin-binding domain"/>
    <property type="match status" value="1"/>
</dbReference>
<dbReference type="Pfam" id="PF02310">
    <property type="entry name" value="B12-binding"/>
    <property type="match status" value="1"/>
</dbReference>
<proteinExistence type="predicted"/>
<dbReference type="SUPFAM" id="SSF52242">
    <property type="entry name" value="Cobalamin (vitamin B12)-binding domain"/>
    <property type="match status" value="1"/>
</dbReference>
<dbReference type="Gene3D" id="1.10.1660.10">
    <property type="match status" value="1"/>
</dbReference>
<reference evidence="6 7" key="1">
    <citation type="submission" date="2021-01" db="EMBL/GenBank/DDBJ databases">
        <title>Genomic Encyclopedia of Type Strains, Phase IV (KMG-IV): sequencing the most valuable type-strain genomes for metagenomic binning, comparative biology and taxonomic classification.</title>
        <authorList>
            <person name="Goeker M."/>
        </authorList>
    </citation>
    <scope>NUCLEOTIDE SEQUENCE [LARGE SCALE GENOMIC DNA]</scope>
    <source>
        <strain evidence="6 7">DSM 25879</strain>
    </source>
</reference>
<dbReference type="InterPro" id="IPR009061">
    <property type="entry name" value="DNA-bd_dom_put_sf"/>
</dbReference>
<dbReference type="Pfam" id="PF02607">
    <property type="entry name" value="B12-binding_2"/>
    <property type="match status" value="1"/>
</dbReference>
<evidence type="ECO:0000313" key="7">
    <source>
        <dbReference type="Proteomes" id="UP000737402"/>
    </source>
</evidence>
<dbReference type="GO" id="GO:0003677">
    <property type="term" value="F:DNA binding"/>
    <property type="evidence" value="ECO:0007669"/>
    <property type="project" value="UniProtKB-KW"/>
</dbReference>
<protein>
    <submittedName>
        <fullName evidence="6">DNA-binding transcriptional MerR regulator</fullName>
    </submittedName>
</protein>
<dbReference type="InterPro" id="IPR000551">
    <property type="entry name" value="MerR-type_HTH_dom"/>
</dbReference>
<dbReference type="Proteomes" id="UP000737402">
    <property type="component" value="Unassembled WGS sequence"/>
</dbReference>
<keyword evidence="7" id="KW-1185">Reference proteome</keyword>
<keyword evidence="2 6" id="KW-0238">DNA-binding</keyword>
<dbReference type="InterPro" id="IPR036594">
    <property type="entry name" value="Meth_synthase_dom"/>
</dbReference>
<dbReference type="CDD" id="cd01104">
    <property type="entry name" value="HTH_MlrA-CarA"/>
    <property type="match status" value="1"/>
</dbReference>
<evidence type="ECO:0000256" key="1">
    <source>
        <dbReference type="ARBA" id="ARBA00023015"/>
    </source>
</evidence>
<evidence type="ECO:0000256" key="3">
    <source>
        <dbReference type="ARBA" id="ARBA00023163"/>
    </source>
</evidence>
<name>A0ABS2P3Z3_9BACI</name>
<dbReference type="Gene3D" id="1.10.1240.10">
    <property type="entry name" value="Methionine synthase domain"/>
    <property type="match status" value="1"/>
</dbReference>
<evidence type="ECO:0000256" key="2">
    <source>
        <dbReference type="ARBA" id="ARBA00023125"/>
    </source>
</evidence>
<dbReference type="RefSeq" id="WP_204418094.1">
    <property type="nucleotide sequence ID" value="NZ_JAFBED010000006.1"/>
</dbReference>
<sequence length="307" mass="35087">MSKNEGKYNIKAASKMLGIQPGTLRAWERRYQMIAPVRNDSGHRLYTEEHIKILKWLIQKVNKGFTISQAVSLLENDHQALLEGNLSETVPDHDLSKELLEELLKALLEFDEGHAHEIMDKIFSLYSVEKVLIDILGTLLVKVGDLWENDEISSAHEHFASAFLRSRIGMILHGLPVNGFLPKTVSVCGPGEWHELGLLIYTLFVRRKGFETIYLGTSIADNDIHIVLKEINPKFLFLSCTLSVNLPKTLEMVDDLHRDYPELIIGLGGSAVDRMPEHKKTSYREFLIGNTMKEWEDWLKEHMNSKN</sequence>
<dbReference type="PANTHER" id="PTHR30204:SF67">
    <property type="entry name" value="HTH-TYPE TRANSCRIPTIONAL REGULATOR MLRA-RELATED"/>
    <property type="match status" value="1"/>
</dbReference>
<dbReference type="InterPro" id="IPR006158">
    <property type="entry name" value="Cobalamin-bd"/>
</dbReference>
<dbReference type="InterPro" id="IPR003759">
    <property type="entry name" value="Cbl-bd_cap"/>
</dbReference>
<organism evidence="6 7">
    <name type="scientific">Sutcliffiella tianshenii</name>
    <dbReference type="NCBI Taxonomy" id="1463404"/>
    <lineage>
        <taxon>Bacteria</taxon>
        <taxon>Bacillati</taxon>
        <taxon>Bacillota</taxon>
        <taxon>Bacilli</taxon>
        <taxon>Bacillales</taxon>
        <taxon>Bacillaceae</taxon>
        <taxon>Sutcliffiella</taxon>
    </lineage>
</organism>
<dbReference type="PANTHER" id="PTHR30204">
    <property type="entry name" value="REDOX-CYCLING DRUG-SENSING TRANSCRIPTIONAL ACTIVATOR SOXR"/>
    <property type="match status" value="1"/>
</dbReference>
<dbReference type="InterPro" id="IPR047057">
    <property type="entry name" value="MerR_fam"/>
</dbReference>
<gene>
    <name evidence="6" type="ORF">JOC95_003201</name>
</gene>
<keyword evidence="1" id="KW-0805">Transcription regulation</keyword>